<evidence type="ECO:0000313" key="4">
    <source>
        <dbReference type="Proteomes" id="UP001610563"/>
    </source>
</evidence>
<dbReference type="CDD" id="cd00167">
    <property type="entry name" value="SANT"/>
    <property type="match status" value="1"/>
</dbReference>
<dbReference type="EMBL" id="JBFTWV010000190">
    <property type="protein sequence ID" value="KAL2784189.1"/>
    <property type="molecule type" value="Genomic_DNA"/>
</dbReference>
<reference evidence="3 4" key="1">
    <citation type="submission" date="2024-07" db="EMBL/GenBank/DDBJ databases">
        <title>Section-level genome sequencing and comparative genomics of Aspergillus sections Usti and Cavernicolus.</title>
        <authorList>
            <consortium name="Lawrence Berkeley National Laboratory"/>
            <person name="Nybo J.L."/>
            <person name="Vesth T.C."/>
            <person name="Theobald S."/>
            <person name="Frisvad J.C."/>
            <person name="Larsen T.O."/>
            <person name="Kjaerboelling I."/>
            <person name="Rothschild-Mancinelli K."/>
            <person name="Lyhne E.K."/>
            <person name="Kogle M.E."/>
            <person name="Barry K."/>
            <person name="Clum A."/>
            <person name="Na H."/>
            <person name="Ledsgaard L."/>
            <person name="Lin J."/>
            <person name="Lipzen A."/>
            <person name="Kuo A."/>
            <person name="Riley R."/>
            <person name="Mondo S."/>
            <person name="Labutti K."/>
            <person name="Haridas S."/>
            <person name="Pangalinan J."/>
            <person name="Salamov A.A."/>
            <person name="Simmons B.A."/>
            <person name="Magnuson J.K."/>
            <person name="Chen J."/>
            <person name="Drula E."/>
            <person name="Henrissat B."/>
            <person name="Wiebenga A."/>
            <person name="Lubbers R.J."/>
            <person name="Gomes A.C."/>
            <person name="Makela M.R."/>
            <person name="Stajich J."/>
            <person name="Grigoriev I.V."/>
            <person name="Mortensen U.H."/>
            <person name="De Vries R.P."/>
            <person name="Baker S.E."/>
            <person name="Andersen M.R."/>
        </authorList>
    </citation>
    <scope>NUCLEOTIDE SEQUENCE [LARGE SCALE GENOMIC DNA]</scope>
    <source>
        <strain evidence="3 4">CBS 209.92</strain>
    </source>
</reference>
<comment type="caution">
    <text evidence="3">The sequence shown here is derived from an EMBL/GenBank/DDBJ whole genome shotgun (WGS) entry which is preliminary data.</text>
</comment>
<feature type="compositionally biased region" description="Acidic residues" evidence="2">
    <location>
        <begin position="67"/>
        <end position="81"/>
    </location>
</feature>
<feature type="compositionally biased region" description="Basic and acidic residues" evidence="2">
    <location>
        <begin position="120"/>
        <end position="133"/>
    </location>
</feature>
<dbReference type="InterPro" id="IPR001005">
    <property type="entry name" value="SANT/Myb"/>
</dbReference>
<dbReference type="InterPro" id="IPR009057">
    <property type="entry name" value="Homeodomain-like_sf"/>
</dbReference>
<evidence type="ECO:0000256" key="1">
    <source>
        <dbReference type="SAM" id="Coils"/>
    </source>
</evidence>
<sequence>MPGPPPAYTPWSQQERDKLIRLRVEYSDLSWKQFHKLDLFPDRTDAAVKAMYSRMKLESAETSDSQTDSDGDSGDGDESEAELGAPDKSPRQHGLKKPRSAADSKNSKLLVEYDTTDSETDPKGTSRDRDSRVFDSPTPLARKRKQSRVVPSQSPRPECSRPPTTSFWIQPQQEAMAATGITQDTKPVLQSHIFPPTREYDPRIHFPATWDMDYSADDTQLTLGQHLKEIEMQNADMHKRIEEQIQRLKGELTAAKERSNQAATLLRKLQQVGGLLNLSPSEASTLIDVIKASGFNNAGAPLG</sequence>
<evidence type="ECO:0008006" key="5">
    <source>
        <dbReference type="Google" id="ProtNLM"/>
    </source>
</evidence>
<gene>
    <name evidence="3" type="ORF">BJX66DRAFT_344282</name>
</gene>
<evidence type="ECO:0000313" key="3">
    <source>
        <dbReference type="EMBL" id="KAL2784189.1"/>
    </source>
</evidence>
<protein>
    <recommendedName>
        <fullName evidence="5">Myb-like domain-containing protein</fullName>
    </recommendedName>
</protein>
<feature type="region of interest" description="Disordered" evidence="2">
    <location>
        <begin position="56"/>
        <end position="166"/>
    </location>
</feature>
<accession>A0ABR4FLR0</accession>
<dbReference type="SUPFAM" id="SSF46689">
    <property type="entry name" value="Homeodomain-like"/>
    <property type="match status" value="1"/>
</dbReference>
<organism evidence="3 4">
    <name type="scientific">Aspergillus keveii</name>
    <dbReference type="NCBI Taxonomy" id="714993"/>
    <lineage>
        <taxon>Eukaryota</taxon>
        <taxon>Fungi</taxon>
        <taxon>Dikarya</taxon>
        <taxon>Ascomycota</taxon>
        <taxon>Pezizomycotina</taxon>
        <taxon>Eurotiomycetes</taxon>
        <taxon>Eurotiomycetidae</taxon>
        <taxon>Eurotiales</taxon>
        <taxon>Aspergillaceae</taxon>
        <taxon>Aspergillus</taxon>
        <taxon>Aspergillus subgen. Nidulantes</taxon>
    </lineage>
</organism>
<feature type="coiled-coil region" evidence="1">
    <location>
        <begin position="227"/>
        <end position="258"/>
    </location>
</feature>
<name>A0ABR4FLR0_9EURO</name>
<keyword evidence="1" id="KW-0175">Coiled coil</keyword>
<keyword evidence="4" id="KW-1185">Reference proteome</keyword>
<proteinExistence type="predicted"/>
<evidence type="ECO:0000256" key="2">
    <source>
        <dbReference type="SAM" id="MobiDB-lite"/>
    </source>
</evidence>
<dbReference type="Proteomes" id="UP001610563">
    <property type="component" value="Unassembled WGS sequence"/>
</dbReference>